<proteinExistence type="inferred from homology"/>
<organism evidence="10">
    <name type="scientific">candidate division TA06 bacterium ADurb.Bin131</name>
    <dbReference type="NCBI Taxonomy" id="1852827"/>
    <lineage>
        <taxon>Bacteria</taxon>
        <taxon>Bacteria division TA06</taxon>
    </lineage>
</organism>
<dbReference type="InterPro" id="IPR002942">
    <property type="entry name" value="S4_RNA-bd"/>
</dbReference>
<evidence type="ECO:0000259" key="8">
    <source>
        <dbReference type="SMART" id="SM00363"/>
    </source>
</evidence>
<dbReference type="GO" id="GO:0015935">
    <property type="term" value="C:small ribosomal subunit"/>
    <property type="evidence" value="ECO:0007669"/>
    <property type="project" value="InterPro"/>
</dbReference>
<gene>
    <name evidence="7 10" type="primary">rpsD</name>
    <name evidence="10" type="ORF">BWX89_01689</name>
</gene>
<dbReference type="Proteomes" id="UP000485562">
    <property type="component" value="Unassembled WGS sequence"/>
</dbReference>
<dbReference type="GO" id="GO:0042274">
    <property type="term" value="P:ribosomal small subunit biogenesis"/>
    <property type="evidence" value="ECO:0007669"/>
    <property type="project" value="TreeGrafter"/>
</dbReference>
<dbReference type="HAMAP" id="MF_01306_B">
    <property type="entry name" value="Ribosomal_uS4_B"/>
    <property type="match status" value="1"/>
</dbReference>
<keyword evidence="3 7" id="KW-0694">RNA-binding</keyword>
<keyword evidence="5 7" id="KW-0687">Ribonucleoprotein</keyword>
<dbReference type="Gene3D" id="3.10.290.10">
    <property type="entry name" value="RNA-binding S4 domain"/>
    <property type="match status" value="1"/>
</dbReference>
<comment type="caution">
    <text evidence="10">The sequence shown here is derived from an EMBL/GenBank/DDBJ whole genome shotgun (WGS) entry which is preliminary data.</text>
</comment>
<dbReference type="InterPro" id="IPR005709">
    <property type="entry name" value="Ribosomal_uS4_bac-type"/>
</dbReference>
<dbReference type="Pfam" id="PF00163">
    <property type="entry name" value="Ribosomal_S4"/>
    <property type="match status" value="1"/>
</dbReference>
<evidence type="ECO:0000256" key="1">
    <source>
        <dbReference type="ARBA" id="ARBA00007465"/>
    </source>
</evidence>
<name>A0A1V6C4C3_UNCT6</name>
<dbReference type="PANTHER" id="PTHR11831:SF4">
    <property type="entry name" value="SMALL RIBOSOMAL SUBUNIT PROTEIN US4M"/>
    <property type="match status" value="1"/>
</dbReference>
<dbReference type="EMBL" id="MWDQ01000150">
    <property type="protein sequence ID" value="OQB71768.1"/>
    <property type="molecule type" value="Genomic_DNA"/>
</dbReference>
<protein>
    <recommendedName>
        <fullName evidence="6 7">Small ribosomal subunit protein uS4</fullName>
    </recommendedName>
</protein>
<dbReference type="NCBIfam" id="NF003717">
    <property type="entry name" value="PRK05327.1"/>
    <property type="match status" value="1"/>
</dbReference>
<dbReference type="CDD" id="cd00165">
    <property type="entry name" value="S4"/>
    <property type="match status" value="1"/>
</dbReference>
<evidence type="ECO:0000256" key="3">
    <source>
        <dbReference type="ARBA" id="ARBA00022884"/>
    </source>
</evidence>
<evidence type="ECO:0000256" key="2">
    <source>
        <dbReference type="ARBA" id="ARBA00022730"/>
    </source>
</evidence>
<dbReference type="InterPro" id="IPR036986">
    <property type="entry name" value="S4_RNA-bd_sf"/>
</dbReference>
<dbReference type="PROSITE" id="PS50889">
    <property type="entry name" value="S4"/>
    <property type="match status" value="1"/>
</dbReference>
<comment type="similarity">
    <text evidence="1 7">Belongs to the universal ribosomal protein uS4 family.</text>
</comment>
<dbReference type="GO" id="GO:0019843">
    <property type="term" value="F:rRNA binding"/>
    <property type="evidence" value="ECO:0007669"/>
    <property type="project" value="UniProtKB-UniRule"/>
</dbReference>
<dbReference type="GO" id="GO:0003735">
    <property type="term" value="F:structural constituent of ribosome"/>
    <property type="evidence" value="ECO:0007669"/>
    <property type="project" value="InterPro"/>
</dbReference>
<dbReference type="AlphaFoldDB" id="A0A1V6C4C3"/>
<dbReference type="FunFam" id="3.10.290.10:FF:000001">
    <property type="entry name" value="30S ribosomal protein S4"/>
    <property type="match status" value="1"/>
</dbReference>
<sequence>MARIGKPMCMVCRRNAEKLYLKGRRCESDKCPLDPRKQRKGMTLPKTSEYGIQMREKNKVKTYYGVLEKQFRRYFSMAKKSKGVTGEILLCFLECRIDNVVYKLNWAFSRRMARQAIIHGHIFVNGKRVNRPSYQLKVGDEISVGENSRYSELAKQAIENGRSIPVPAWLESSDKQLKAKIVRLPTRDEISVSVDEHLIVNFYSK</sequence>
<dbReference type="Gene3D" id="1.10.1050.10">
    <property type="entry name" value="Ribosomal Protein S4 Delta 41, Chain A, domain 1"/>
    <property type="match status" value="1"/>
</dbReference>
<evidence type="ECO:0000256" key="4">
    <source>
        <dbReference type="ARBA" id="ARBA00022980"/>
    </source>
</evidence>
<comment type="function">
    <text evidence="7">With S5 and S12 plays an important role in translational accuracy.</text>
</comment>
<dbReference type="SUPFAM" id="SSF55174">
    <property type="entry name" value="Alpha-L RNA-binding motif"/>
    <property type="match status" value="1"/>
</dbReference>
<dbReference type="Pfam" id="PF01479">
    <property type="entry name" value="S4"/>
    <property type="match status" value="1"/>
</dbReference>
<evidence type="ECO:0000256" key="7">
    <source>
        <dbReference type="HAMAP-Rule" id="MF_01306"/>
    </source>
</evidence>
<comment type="subunit">
    <text evidence="7">Part of the 30S ribosomal subunit. Contacts protein S5. The interaction surface between S4 and S5 is involved in control of translational fidelity.</text>
</comment>
<keyword evidence="4 7" id="KW-0689">Ribosomal protein</keyword>
<comment type="function">
    <text evidence="7">One of the primary rRNA binding proteins, it binds directly to 16S rRNA where it nucleates assembly of the body of the 30S subunit.</text>
</comment>
<dbReference type="GO" id="GO:0006412">
    <property type="term" value="P:translation"/>
    <property type="evidence" value="ECO:0007669"/>
    <property type="project" value="UniProtKB-UniRule"/>
</dbReference>
<dbReference type="NCBIfam" id="TIGR01017">
    <property type="entry name" value="rpsD_bact"/>
    <property type="match status" value="1"/>
</dbReference>
<evidence type="ECO:0000256" key="6">
    <source>
        <dbReference type="ARBA" id="ARBA00035254"/>
    </source>
</evidence>
<dbReference type="PANTHER" id="PTHR11831">
    <property type="entry name" value="30S 40S RIBOSOMAL PROTEIN"/>
    <property type="match status" value="1"/>
</dbReference>
<feature type="domain" description="Small ribosomal subunit protein uS4 N-terminal" evidence="9">
    <location>
        <begin position="3"/>
        <end position="94"/>
    </location>
</feature>
<accession>A0A1V6C4C3</accession>
<evidence type="ECO:0000256" key="5">
    <source>
        <dbReference type="ARBA" id="ARBA00023274"/>
    </source>
</evidence>
<feature type="domain" description="RNA-binding S4" evidence="8">
    <location>
        <begin position="95"/>
        <end position="159"/>
    </location>
</feature>
<dbReference type="SMART" id="SM00363">
    <property type="entry name" value="S4"/>
    <property type="match status" value="1"/>
</dbReference>
<keyword evidence="2 7" id="KW-0699">rRNA-binding</keyword>
<dbReference type="InterPro" id="IPR001912">
    <property type="entry name" value="Ribosomal_uS4_N"/>
</dbReference>
<dbReference type="InterPro" id="IPR022801">
    <property type="entry name" value="Ribosomal_uS4"/>
</dbReference>
<reference evidence="10" key="1">
    <citation type="submission" date="2017-02" db="EMBL/GenBank/DDBJ databases">
        <title>Delving into the versatile metabolic prowess of the omnipresent phylum Bacteroidetes.</title>
        <authorList>
            <person name="Nobu M.K."/>
            <person name="Mei R."/>
            <person name="Narihiro T."/>
            <person name="Kuroda K."/>
            <person name="Liu W.-T."/>
        </authorList>
    </citation>
    <scope>NUCLEOTIDE SEQUENCE</scope>
    <source>
        <strain evidence="10">ADurb.Bin131</strain>
    </source>
</reference>
<evidence type="ECO:0000259" key="9">
    <source>
        <dbReference type="SMART" id="SM01390"/>
    </source>
</evidence>
<evidence type="ECO:0000313" key="10">
    <source>
        <dbReference type="EMBL" id="OQB71768.1"/>
    </source>
</evidence>
<dbReference type="SMART" id="SM01390">
    <property type="entry name" value="Ribosomal_S4"/>
    <property type="match status" value="1"/>
</dbReference>